<feature type="region of interest" description="Disordered" evidence="1">
    <location>
        <begin position="54"/>
        <end position="89"/>
    </location>
</feature>
<dbReference type="PANTHER" id="PTHR33168">
    <property type="entry name" value="STRESS INDUCED PROTEIN-RELATED"/>
    <property type="match status" value="1"/>
</dbReference>
<evidence type="ECO:0000313" key="2">
    <source>
        <dbReference type="EMBL" id="KAL2317588.1"/>
    </source>
</evidence>
<accession>A0ABD1L2M2</accession>
<organism evidence="2 3">
    <name type="scientific">Flemingia macrophylla</name>
    <dbReference type="NCBI Taxonomy" id="520843"/>
    <lineage>
        <taxon>Eukaryota</taxon>
        <taxon>Viridiplantae</taxon>
        <taxon>Streptophyta</taxon>
        <taxon>Embryophyta</taxon>
        <taxon>Tracheophyta</taxon>
        <taxon>Spermatophyta</taxon>
        <taxon>Magnoliopsida</taxon>
        <taxon>eudicotyledons</taxon>
        <taxon>Gunneridae</taxon>
        <taxon>Pentapetalae</taxon>
        <taxon>rosids</taxon>
        <taxon>fabids</taxon>
        <taxon>Fabales</taxon>
        <taxon>Fabaceae</taxon>
        <taxon>Papilionoideae</taxon>
        <taxon>50 kb inversion clade</taxon>
        <taxon>NPAAA clade</taxon>
        <taxon>indigoferoid/millettioid clade</taxon>
        <taxon>Phaseoleae</taxon>
        <taxon>Flemingia</taxon>
    </lineage>
</organism>
<reference evidence="2 3" key="1">
    <citation type="submission" date="2024-08" db="EMBL/GenBank/DDBJ databases">
        <title>Insights into the chromosomal genome structure of Flemingia macrophylla.</title>
        <authorList>
            <person name="Ding Y."/>
            <person name="Zhao Y."/>
            <person name="Bi W."/>
            <person name="Wu M."/>
            <person name="Zhao G."/>
            <person name="Gong Y."/>
            <person name="Li W."/>
            <person name="Zhang P."/>
        </authorList>
    </citation>
    <scope>NUCLEOTIDE SEQUENCE [LARGE SCALE GENOMIC DNA]</scope>
    <source>
        <strain evidence="2">DYQJB</strain>
        <tissue evidence="2">Leaf</tissue>
    </source>
</reference>
<protein>
    <submittedName>
        <fullName evidence="2">Uncharacterized protein</fullName>
    </submittedName>
</protein>
<name>A0ABD1L2M2_9FABA</name>
<gene>
    <name evidence="2" type="ORF">Fmac_031464</name>
</gene>
<proteinExistence type="predicted"/>
<dbReference type="EMBL" id="JBGMDY010000011">
    <property type="protein sequence ID" value="KAL2317588.1"/>
    <property type="molecule type" value="Genomic_DNA"/>
</dbReference>
<dbReference type="AlphaFoldDB" id="A0ABD1L2M2"/>
<evidence type="ECO:0000256" key="1">
    <source>
        <dbReference type="SAM" id="MobiDB-lite"/>
    </source>
</evidence>
<sequence length="89" mass="10128">MGQKSSSSPTTAGSFSCWGRLKWKLPWTKRTTTYKPVRGFGYDPLSYAQNFDDGCMDDEEESNSRRRFSARYAAPSTSTKTHEDKVQAF</sequence>
<comment type="caution">
    <text evidence="2">The sequence shown here is derived from an EMBL/GenBank/DDBJ whole genome shotgun (WGS) entry which is preliminary data.</text>
</comment>
<feature type="compositionally biased region" description="Basic and acidic residues" evidence="1">
    <location>
        <begin position="80"/>
        <end position="89"/>
    </location>
</feature>
<evidence type="ECO:0000313" key="3">
    <source>
        <dbReference type="Proteomes" id="UP001603857"/>
    </source>
</evidence>
<keyword evidence="3" id="KW-1185">Reference proteome</keyword>
<dbReference type="PROSITE" id="PS51257">
    <property type="entry name" value="PROKAR_LIPOPROTEIN"/>
    <property type="match status" value="1"/>
</dbReference>
<dbReference type="Proteomes" id="UP001603857">
    <property type="component" value="Unassembled WGS sequence"/>
</dbReference>